<dbReference type="AlphaFoldDB" id="W0QFW4"/>
<name>W0QFW4_9PAST</name>
<organism evidence="1 2">
    <name type="scientific">Mannheimia varigena USDA-ARS-USMARC-1296</name>
    <dbReference type="NCBI Taxonomy" id="1433287"/>
    <lineage>
        <taxon>Bacteria</taxon>
        <taxon>Pseudomonadati</taxon>
        <taxon>Pseudomonadota</taxon>
        <taxon>Gammaproteobacteria</taxon>
        <taxon>Pasteurellales</taxon>
        <taxon>Pasteurellaceae</taxon>
        <taxon>Mannheimia</taxon>
    </lineage>
</organism>
<proteinExistence type="predicted"/>
<sequence length="44" mass="5478">MVIHTRDYLLSENEKTAYKRSFLIKILQFAYYFPYKWGIKARKF</sequence>
<keyword evidence="2" id="KW-1185">Reference proteome</keyword>
<dbReference type="HOGENOM" id="CLU_3218339_0_0_6"/>
<dbReference type="KEGG" id="mvi:X808_16330"/>
<dbReference type="EMBL" id="CP006943">
    <property type="protein sequence ID" value="AHG76153.1"/>
    <property type="molecule type" value="Genomic_DNA"/>
</dbReference>
<gene>
    <name evidence="1" type="ORF">X808_16330</name>
</gene>
<accession>W0QFW4</accession>
<protein>
    <submittedName>
        <fullName evidence="1">Uncharacterized protein</fullName>
    </submittedName>
</protein>
<reference evidence="1 2" key="1">
    <citation type="submission" date="2013-12" db="EMBL/GenBank/DDBJ databases">
        <title>Annotation of the Mannheimia varigena USDA-ARS-USMARC-1296 complete genome.</title>
        <authorList>
            <person name="Harhay G.P."/>
            <person name="Clawson M.L."/>
            <person name="Murray R.W."/>
            <person name="Lubbers B.V."/>
            <person name="Heaton M.P."/>
            <person name="Chitko-Mckown C.G."/>
            <person name="Harhay D.M."/>
            <person name="Smith T.P.L."/>
        </authorList>
    </citation>
    <scope>NUCLEOTIDE SEQUENCE [LARGE SCALE GENOMIC DNA]</scope>
    <source>
        <strain evidence="1 2">USDA-ARS-USMARC-1296</strain>
    </source>
</reference>
<dbReference type="Proteomes" id="UP000066995">
    <property type="component" value="Chromosome"/>
</dbReference>
<evidence type="ECO:0000313" key="1">
    <source>
        <dbReference type="EMBL" id="AHG76153.1"/>
    </source>
</evidence>
<evidence type="ECO:0000313" key="2">
    <source>
        <dbReference type="Proteomes" id="UP000066995"/>
    </source>
</evidence>